<gene>
    <name evidence="2" type="ORF">UU16_C0005G0022</name>
</gene>
<accession>A0A0G0VQE1</accession>
<dbReference type="EMBL" id="LBZO01000005">
    <property type="protein sequence ID" value="KKR74135.1"/>
    <property type="molecule type" value="Genomic_DNA"/>
</dbReference>
<dbReference type="Proteomes" id="UP000034013">
    <property type="component" value="Unassembled WGS sequence"/>
</dbReference>
<organism evidence="2 3">
    <name type="scientific">Candidatus Woesebacteria bacterium GW2011_GWA2_40_7</name>
    <dbReference type="NCBI Taxonomy" id="1618562"/>
    <lineage>
        <taxon>Bacteria</taxon>
        <taxon>Candidatus Woeseibacteriota</taxon>
    </lineage>
</organism>
<comment type="caution">
    <text evidence="2">The sequence shown here is derived from an EMBL/GenBank/DDBJ whole genome shotgun (WGS) entry which is preliminary data.</text>
</comment>
<reference evidence="2 3" key="1">
    <citation type="journal article" date="2015" name="Nature">
        <title>rRNA introns, odd ribosomes, and small enigmatic genomes across a large radiation of phyla.</title>
        <authorList>
            <person name="Brown C.T."/>
            <person name="Hug L.A."/>
            <person name="Thomas B.C."/>
            <person name="Sharon I."/>
            <person name="Castelle C.J."/>
            <person name="Singh A."/>
            <person name="Wilkins M.J."/>
            <person name="Williams K.H."/>
            <person name="Banfield J.F."/>
        </authorList>
    </citation>
    <scope>NUCLEOTIDE SEQUENCE [LARGE SCALE GENOMIC DNA]</scope>
</reference>
<evidence type="ECO:0000256" key="1">
    <source>
        <dbReference type="SAM" id="MobiDB-lite"/>
    </source>
</evidence>
<name>A0A0G0VQE1_9BACT</name>
<evidence type="ECO:0000313" key="2">
    <source>
        <dbReference type="EMBL" id="KKR74135.1"/>
    </source>
</evidence>
<feature type="region of interest" description="Disordered" evidence="1">
    <location>
        <begin position="1"/>
        <end position="24"/>
    </location>
</feature>
<evidence type="ECO:0000313" key="3">
    <source>
        <dbReference type="Proteomes" id="UP000034013"/>
    </source>
</evidence>
<dbReference type="AlphaFoldDB" id="A0A0G0VQE1"/>
<protein>
    <submittedName>
        <fullName evidence="2">Uncharacterized protein</fullName>
    </submittedName>
</protein>
<proteinExistence type="predicted"/>
<sequence>MPALGQQRPYGTVRLPAGQDGGLAGAPLPPYKAARYLAGGVEPLLVVDGQGQKVPPLPGLPVETHRHQHDGLAIADGYGGVGLLGQLAGFDN</sequence>